<feature type="transmembrane region" description="Helical" evidence="7">
    <location>
        <begin position="418"/>
        <end position="438"/>
    </location>
</feature>
<feature type="compositionally biased region" description="Polar residues" evidence="6">
    <location>
        <begin position="1"/>
        <end position="11"/>
    </location>
</feature>
<evidence type="ECO:0000313" key="10">
    <source>
        <dbReference type="Proteomes" id="UP001583193"/>
    </source>
</evidence>
<evidence type="ECO:0000256" key="7">
    <source>
        <dbReference type="SAM" id="Phobius"/>
    </source>
</evidence>
<keyword evidence="4 7" id="KW-1133">Transmembrane helix</keyword>
<keyword evidence="2" id="KW-0813">Transport</keyword>
<name>A0ABR3X2P0_9EURO</name>
<dbReference type="PANTHER" id="PTHR43791:SF32">
    <property type="entry name" value="MAJOR FACILITATOR SUPERFAMILY (MFS) PROFILE DOMAIN-CONTAINING PROTEIN"/>
    <property type="match status" value="1"/>
</dbReference>
<evidence type="ECO:0000313" key="9">
    <source>
        <dbReference type="EMBL" id="KAL1870029.1"/>
    </source>
</evidence>
<keyword evidence="10" id="KW-1185">Reference proteome</keyword>
<dbReference type="InterPro" id="IPR020846">
    <property type="entry name" value="MFS_dom"/>
</dbReference>
<feature type="transmembrane region" description="Helical" evidence="7">
    <location>
        <begin position="210"/>
        <end position="231"/>
    </location>
</feature>
<proteinExistence type="predicted"/>
<feature type="region of interest" description="Disordered" evidence="6">
    <location>
        <begin position="1"/>
        <end position="23"/>
    </location>
</feature>
<organism evidence="9 10">
    <name type="scientific">Paecilomyces lecythidis</name>
    <dbReference type="NCBI Taxonomy" id="3004212"/>
    <lineage>
        <taxon>Eukaryota</taxon>
        <taxon>Fungi</taxon>
        <taxon>Dikarya</taxon>
        <taxon>Ascomycota</taxon>
        <taxon>Pezizomycotina</taxon>
        <taxon>Eurotiomycetes</taxon>
        <taxon>Eurotiomycetidae</taxon>
        <taxon>Eurotiales</taxon>
        <taxon>Thermoascaceae</taxon>
        <taxon>Paecilomyces</taxon>
    </lineage>
</organism>
<sequence>MSTTSEGQYPSRNGEGPEKDASYIENNISSSYDSKTEKLARTKVDLSVLPLLFLGMTVFQLDRMNLASALTGGFMDVIHVNQNTINLGNQLMFLGIVVLEIPSNMLLQQIGPRKWIAAQVFVFGVIATFQIFLKTRAGFLVTRSLLGLAEAGYIPGSIYTLSTWYTRRELAKRVAFLFFGMFGGNAISPLLGAGLLRLDGRGGLSGWQWIFLKAVEGVWTIAVSLLLLFVLPGSPDSPKPLLSKGLIRFSKEDQLVLCERLERDDQEKKGGARGSPIPLKIVLKTLLNYRRWPHYFATASVFATWSPLTTYTPTIIMALGFQRVQANALAAIGGFITLPVVFFFAWVSDRTNKRGLTVMAAITSYLIVLIVARIVHPHVGRWSRFGLWTAINGMAVGYHPIHNTWVQLNCKDTRERSIAIAMWVMSAILGLMAGTQIFRKDDGPFYPTGLIIMIALVAFGLLMAAVQEVIYLALNRQARIKGGRVLYVP</sequence>
<feature type="transmembrane region" description="Helical" evidence="7">
    <location>
        <begin position="174"/>
        <end position="198"/>
    </location>
</feature>
<keyword evidence="3 7" id="KW-0812">Transmembrane</keyword>
<feature type="transmembrane region" description="Helical" evidence="7">
    <location>
        <begin position="115"/>
        <end position="133"/>
    </location>
</feature>
<evidence type="ECO:0000256" key="2">
    <source>
        <dbReference type="ARBA" id="ARBA00022448"/>
    </source>
</evidence>
<comment type="caution">
    <text evidence="9">The sequence shown here is derived from an EMBL/GenBank/DDBJ whole genome shotgun (WGS) entry which is preliminary data.</text>
</comment>
<reference evidence="9 10" key="1">
    <citation type="journal article" date="2024" name="IMA Fungus">
        <title>IMA Genome - F19 : A genome assembly and annotation guide to empower mycologists, including annotated draft genome sequences of Ceratocystis pirilliformis, Diaporthe australafricana, Fusarium ophioides, Paecilomyces lecythidis, and Sporothrix stenoceras.</title>
        <authorList>
            <person name="Aylward J."/>
            <person name="Wilson A.M."/>
            <person name="Visagie C.M."/>
            <person name="Spraker J."/>
            <person name="Barnes I."/>
            <person name="Buitendag C."/>
            <person name="Ceriani C."/>
            <person name="Del Mar Angel L."/>
            <person name="du Plessis D."/>
            <person name="Fuchs T."/>
            <person name="Gasser K."/>
            <person name="Kramer D."/>
            <person name="Li W."/>
            <person name="Munsamy K."/>
            <person name="Piso A."/>
            <person name="Price J.L."/>
            <person name="Sonnekus B."/>
            <person name="Thomas C."/>
            <person name="van der Nest A."/>
            <person name="van Dijk A."/>
            <person name="van Heerden A."/>
            <person name="van Vuuren N."/>
            <person name="Yilmaz N."/>
            <person name="Duong T.A."/>
            <person name="van der Merwe N.A."/>
            <person name="Wingfield M.J."/>
            <person name="Wingfield B.D."/>
        </authorList>
    </citation>
    <scope>NUCLEOTIDE SEQUENCE [LARGE SCALE GENOMIC DNA]</scope>
    <source>
        <strain evidence="9 10">CMW 18167</strain>
    </source>
</reference>
<feature type="domain" description="Major facilitator superfamily (MFS) profile" evidence="8">
    <location>
        <begin position="48"/>
        <end position="489"/>
    </location>
</feature>
<evidence type="ECO:0000256" key="1">
    <source>
        <dbReference type="ARBA" id="ARBA00004141"/>
    </source>
</evidence>
<accession>A0ABR3X2P0</accession>
<keyword evidence="5 7" id="KW-0472">Membrane</keyword>
<feature type="transmembrane region" description="Helical" evidence="7">
    <location>
        <begin position="450"/>
        <end position="474"/>
    </location>
</feature>
<dbReference type="InterPro" id="IPR036259">
    <property type="entry name" value="MFS_trans_sf"/>
</dbReference>
<feature type="transmembrane region" description="Helical" evidence="7">
    <location>
        <begin position="354"/>
        <end position="375"/>
    </location>
</feature>
<protein>
    <recommendedName>
        <fullName evidence="8">Major facilitator superfamily (MFS) profile domain-containing protein</fullName>
    </recommendedName>
</protein>
<dbReference type="EMBL" id="JAVDPF010000032">
    <property type="protein sequence ID" value="KAL1870029.1"/>
    <property type="molecule type" value="Genomic_DNA"/>
</dbReference>
<feature type="transmembrane region" description="Helical" evidence="7">
    <location>
        <begin position="295"/>
        <end position="321"/>
    </location>
</feature>
<evidence type="ECO:0000256" key="4">
    <source>
        <dbReference type="ARBA" id="ARBA00022989"/>
    </source>
</evidence>
<dbReference type="InterPro" id="IPR011701">
    <property type="entry name" value="MFS"/>
</dbReference>
<gene>
    <name evidence="9" type="ORF">Plec18167_007547</name>
</gene>
<dbReference type="Gene3D" id="1.20.1250.20">
    <property type="entry name" value="MFS general substrate transporter like domains"/>
    <property type="match status" value="2"/>
</dbReference>
<dbReference type="PROSITE" id="PS50850">
    <property type="entry name" value="MFS"/>
    <property type="match status" value="1"/>
</dbReference>
<dbReference type="PANTHER" id="PTHR43791">
    <property type="entry name" value="PERMEASE-RELATED"/>
    <property type="match status" value="1"/>
</dbReference>
<evidence type="ECO:0000256" key="5">
    <source>
        <dbReference type="ARBA" id="ARBA00023136"/>
    </source>
</evidence>
<comment type="subcellular location">
    <subcellularLocation>
        <location evidence="1">Membrane</location>
        <topology evidence="1">Multi-pass membrane protein</topology>
    </subcellularLocation>
</comment>
<evidence type="ECO:0000256" key="3">
    <source>
        <dbReference type="ARBA" id="ARBA00022692"/>
    </source>
</evidence>
<evidence type="ECO:0000259" key="8">
    <source>
        <dbReference type="PROSITE" id="PS50850"/>
    </source>
</evidence>
<dbReference type="Proteomes" id="UP001583193">
    <property type="component" value="Unassembled WGS sequence"/>
</dbReference>
<feature type="transmembrane region" description="Helical" evidence="7">
    <location>
        <begin position="328"/>
        <end position="348"/>
    </location>
</feature>
<dbReference type="Pfam" id="PF07690">
    <property type="entry name" value="MFS_1"/>
    <property type="match status" value="1"/>
</dbReference>
<dbReference type="SUPFAM" id="SSF103473">
    <property type="entry name" value="MFS general substrate transporter"/>
    <property type="match status" value="1"/>
</dbReference>
<evidence type="ECO:0000256" key="6">
    <source>
        <dbReference type="SAM" id="MobiDB-lite"/>
    </source>
</evidence>